<keyword evidence="3" id="KW-1185">Reference proteome</keyword>
<dbReference type="PANTHER" id="PTHR38812:SF2">
    <property type="entry name" value="MU-LIKE PROPHAGE FLUMU PROTEIN GP42"/>
    <property type="match status" value="1"/>
</dbReference>
<dbReference type="AlphaFoldDB" id="A0A7V7PL70"/>
<proteinExistence type="predicted"/>
<feature type="domain" description="Tape measure protein N-terminal" evidence="1">
    <location>
        <begin position="68"/>
        <end position="240"/>
    </location>
</feature>
<protein>
    <recommendedName>
        <fullName evidence="1">Tape measure protein N-terminal domain-containing protein</fullName>
    </recommendedName>
</protein>
<organism evidence="2 3">
    <name type="scientific">Plantimonas leprariae</name>
    <dbReference type="NCBI Taxonomy" id="2615207"/>
    <lineage>
        <taxon>Bacteria</taxon>
        <taxon>Pseudomonadati</taxon>
        <taxon>Pseudomonadota</taxon>
        <taxon>Alphaproteobacteria</taxon>
        <taxon>Hyphomicrobiales</taxon>
        <taxon>Aurantimonadaceae</taxon>
        <taxon>Plantimonas</taxon>
    </lineage>
</organism>
<dbReference type="RefSeq" id="WP_150973109.1">
    <property type="nucleotide sequence ID" value="NZ_VZDO01000021.1"/>
</dbReference>
<dbReference type="Pfam" id="PF20155">
    <property type="entry name" value="TMP_3"/>
    <property type="match status" value="1"/>
</dbReference>
<accession>A0A7V7PL70</accession>
<evidence type="ECO:0000259" key="1">
    <source>
        <dbReference type="Pfam" id="PF20155"/>
    </source>
</evidence>
<dbReference type="PANTHER" id="PTHR38812">
    <property type="entry name" value="MU-LIKE PROPHAGE FLUMU PROTEIN GP42"/>
    <property type="match status" value="1"/>
</dbReference>
<name>A0A7V7PL70_9HYPH</name>
<dbReference type="InterPro" id="IPR053058">
    <property type="entry name" value="Mulikevirus_tape_measure"/>
</dbReference>
<dbReference type="InterPro" id="IPR013491">
    <property type="entry name" value="Tape_meas_N"/>
</dbReference>
<dbReference type="EMBL" id="VZDO01000021">
    <property type="protein sequence ID" value="KAB0676714.1"/>
    <property type="molecule type" value="Genomic_DNA"/>
</dbReference>
<evidence type="ECO:0000313" key="3">
    <source>
        <dbReference type="Proteomes" id="UP000432089"/>
    </source>
</evidence>
<reference evidence="2 3" key="1">
    <citation type="submission" date="2019-09" db="EMBL/GenBank/DDBJ databases">
        <title>YIM 132180 draft genome.</title>
        <authorList>
            <person name="Zhang K."/>
        </authorList>
    </citation>
    <scope>NUCLEOTIDE SEQUENCE [LARGE SCALE GENOMIC DNA]</scope>
    <source>
        <strain evidence="2 3">YIM 132180</strain>
    </source>
</reference>
<gene>
    <name evidence="2" type="ORF">F6X38_20655</name>
</gene>
<sequence length="685" mass="72310">MIIEELVAIFRTDYRGKGEARRFADDLEHAEKAAQGFADVMLHIGGVIGGALAGLAITDKIGDFIGDLTRTNAEFENYEATLKTITGSAEKAKQAMDWVADFAGSTPYDIAQVTEAFVKMKAYGLDPTDGSLRKVGDASSAMGKHLMDGVEAIADAITGESERLKEFGISTSVAGDKITYNWTQNGQKLSKTVKKDAVEIQGALMGIFSRFDGAMDDQSKTWDGMVSNLLDNWTRFQRAIGAAGYYDAIKKRLGNLLDWVGEQWKSGLLTDIARGISNGLVKAITVTEHIATQAYRMSRGFFLAADGVAALLGKMTGLGKTAELFGLSGAAVASSAFGRRAMLALARRVPALAAYLALDDLISAFNGDDSVIGELPGAQKAIANVKAAFEGMVNAADKFAAAWNNLFGYDKLAGETDFDAMARSFKGFASTETVRFINEMGDAIKDIATGITAVTTVLNDPAGAWTRFADAAIAQLDRIIRAVDEKLGGALTKFGIIPDPNEVALENNRPTETLGQSKRAIDKPVTYTPDARLEMAGRQQAEGISAEYGVDEESLTRAAARAVQVLGGLEAGIQAKIANLSIPSPLEVMKGLGDLAVTAKATLDLTEFLGPANQAKAAMADLAGTTTAKLRLDATEFNVGLDRAEARLARVRSGLASAAGSGSATDVGRSAVAPRALVTASPANR</sequence>
<dbReference type="Proteomes" id="UP000432089">
    <property type="component" value="Unassembled WGS sequence"/>
</dbReference>
<evidence type="ECO:0000313" key="2">
    <source>
        <dbReference type="EMBL" id="KAB0676714.1"/>
    </source>
</evidence>
<comment type="caution">
    <text evidence="2">The sequence shown here is derived from an EMBL/GenBank/DDBJ whole genome shotgun (WGS) entry which is preliminary data.</text>
</comment>